<dbReference type="InterPro" id="IPR037119">
    <property type="entry name" value="Haem_oxidase_HugZ-like_sf"/>
</dbReference>
<reference evidence="2" key="1">
    <citation type="submission" date="2022-07" db="EMBL/GenBank/DDBJ databases">
        <authorList>
            <person name="Macas J."/>
            <person name="Novak P."/>
            <person name="Neumann P."/>
        </authorList>
    </citation>
    <scope>NUCLEOTIDE SEQUENCE</scope>
</reference>
<protein>
    <recommendedName>
        <fullName evidence="4">Pentatricopeptide repeat superfamily protein</fullName>
    </recommendedName>
</protein>
<keyword evidence="3" id="KW-1185">Reference proteome</keyword>
<sequence>MVMLESSAAVAVQIPSRNFNRPFSHCCGLFIPRRAVAGLMETYCGKRYGRDNTVIRASAKEQFSSKGSEQLKQRSKPMRYHPSEDIVEPELMEGREARLTPAETSRTIIEVNSKATLMFTGLVSNEAHENIFWPDLPYITDEHGNIYFQVMNEEDILKTLATEENLLQVFIGLDTAEVITEMQSSGQIGIDFGIDEFDNEDIGIDDEDCDEDEDDDDDVNDNDYEEGWVAVLDQEEDTDDDSEGSLGDWAKLETMRSSHPMYFSRRLSEVVNDDPIDFMEQSPVGLVIQGIVRPAFLEEHTVIQKQISDSRTIDADWSRIAESADCNETTIVPINIHRQNSGSDQDDPKCTEKLEKDENLGNGTSFYKLEVVKIHFISSHGHQTCIEIEDFQRAQPDAIAQPAVKILSRLKAGGQKTIQALKSLCMRCKGIQVEEVALIGLDSLGIDVRVCSGIQVQTLRFPFKKRASSEYSAERQLNNLLFPRLQKMQLRKEAQQTES</sequence>
<evidence type="ECO:0000313" key="2">
    <source>
        <dbReference type="EMBL" id="CAH9140910.1"/>
    </source>
</evidence>
<dbReference type="PANTHER" id="PTHR13343:SF28">
    <property type="entry name" value="PENTATRICOPEPTIDE REPEAT (PPR) SUPERFAMILY PROTEIN"/>
    <property type="match status" value="1"/>
</dbReference>
<dbReference type="Proteomes" id="UP001152523">
    <property type="component" value="Unassembled WGS sequence"/>
</dbReference>
<dbReference type="EMBL" id="CAMAPF010001027">
    <property type="protein sequence ID" value="CAH9140910.1"/>
    <property type="molecule type" value="Genomic_DNA"/>
</dbReference>
<organism evidence="2 3">
    <name type="scientific">Cuscuta epithymum</name>
    <dbReference type="NCBI Taxonomy" id="186058"/>
    <lineage>
        <taxon>Eukaryota</taxon>
        <taxon>Viridiplantae</taxon>
        <taxon>Streptophyta</taxon>
        <taxon>Embryophyta</taxon>
        <taxon>Tracheophyta</taxon>
        <taxon>Spermatophyta</taxon>
        <taxon>Magnoliopsida</taxon>
        <taxon>eudicotyledons</taxon>
        <taxon>Gunneridae</taxon>
        <taxon>Pentapetalae</taxon>
        <taxon>asterids</taxon>
        <taxon>lamiids</taxon>
        <taxon>Solanales</taxon>
        <taxon>Convolvulaceae</taxon>
        <taxon>Cuscuteae</taxon>
        <taxon>Cuscuta</taxon>
        <taxon>Cuscuta subgen. Cuscuta</taxon>
    </lineage>
</organism>
<evidence type="ECO:0000256" key="1">
    <source>
        <dbReference type="SAM" id="MobiDB-lite"/>
    </source>
</evidence>
<comment type="caution">
    <text evidence="2">The sequence shown here is derived from an EMBL/GenBank/DDBJ whole genome shotgun (WGS) entry which is preliminary data.</text>
</comment>
<gene>
    <name evidence="2" type="ORF">CEPIT_LOCUS38718</name>
</gene>
<name>A0AAV0FYY5_9ASTE</name>
<dbReference type="AlphaFoldDB" id="A0AAV0FYY5"/>
<dbReference type="Gene3D" id="3.20.180.10">
    <property type="entry name" value="PNP-oxidase-like"/>
    <property type="match status" value="1"/>
</dbReference>
<evidence type="ECO:0000313" key="3">
    <source>
        <dbReference type="Proteomes" id="UP001152523"/>
    </source>
</evidence>
<dbReference type="SUPFAM" id="SSF50475">
    <property type="entry name" value="FMN-binding split barrel"/>
    <property type="match status" value="1"/>
</dbReference>
<feature type="region of interest" description="Disordered" evidence="1">
    <location>
        <begin position="200"/>
        <end position="221"/>
    </location>
</feature>
<dbReference type="PANTHER" id="PTHR13343">
    <property type="entry name" value="CREG1 PROTEIN"/>
    <property type="match status" value="1"/>
</dbReference>
<proteinExistence type="predicted"/>
<evidence type="ECO:0008006" key="4">
    <source>
        <dbReference type="Google" id="ProtNLM"/>
    </source>
</evidence>
<accession>A0AAV0FYY5</accession>